<evidence type="ECO:0000259" key="2">
    <source>
        <dbReference type="SMART" id="SM00128"/>
    </source>
</evidence>
<dbReference type="SUPFAM" id="SSF56219">
    <property type="entry name" value="DNase I-like"/>
    <property type="match status" value="1"/>
</dbReference>
<dbReference type="InterPro" id="IPR000300">
    <property type="entry name" value="IPPc"/>
</dbReference>
<reference evidence="3 4" key="1">
    <citation type="submission" date="2019-06" db="EMBL/GenBank/DDBJ databases">
        <title>Genome Sequence of the Brown Rot Fungal Pathogen Monilinia laxa.</title>
        <authorList>
            <person name="De Miccolis Angelini R.M."/>
            <person name="Landi L."/>
            <person name="Abate D."/>
            <person name="Pollastro S."/>
            <person name="Romanazzi G."/>
            <person name="Faretra F."/>
        </authorList>
    </citation>
    <scope>NUCLEOTIDE SEQUENCE [LARGE SCALE GENOMIC DNA]</scope>
    <source>
        <strain evidence="3 4">Mlax316</strain>
    </source>
</reference>
<sequence length="462" mass="51230">MAKLPEMKTLSLYYLTFNCGLALIDTDDFASQLFNGLSSPHLPDLLVLSLQEIAPIPYSLIGGSFLVPYFNRFHDAVDKASKKLSNDGSAYTSIAARNVGLTGIMIYAKDPTLIQDLEAGEIGVGAWSMGNKGAIGIRFTYGNGSTSTELTFVAAHLAAMEEALQRRNQDWKNIVRGLVFSSTTSNYGTTLPRGDEDRPLLSISPQDASIYKSTSHLFVGGDLNYRTSIISPAPNDHNEVFPQPQDLVSSPRHYSSLFENDQLNQERLAGRTFHGLIEAPISFPPTYKYKSEGPFMTSDDELNRWPWAKHRWPSWCDRILYLDMPSWVQKANPQAKIIPNKYSALPLLPTSDHRAVALDITVPLLPIPEPEEGEGGDDPRVKMPFDIDIDWKKKREKARMMEIVVGLTLYFTNTREGAALFVAMIVGAVGAGAPLITGIYVSWDLGTFVFRKMNLDNMILSG</sequence>
<dbReference type="EMBL" id="VIGI01000008">
    <property type="protein sequence ID" value="KAB8296766.1"/>
    <property type="molecule type" value="Genomic_DNA"/>
</dbReference>
<evidence type="ECO:0000313" key="4">
    <source>
        <dbReference type="Proteomes" id="UP000326757"/>
    </source>
</evidence>
<organism evidence="3 4">
    <name type="scientific">Monilinia laxa</name>
    <name type="common">Brown rot fungus</name>
    <name type="synonym">Sclerotinia laxa</name>
    <dbReference type="NCBI Taxonomy" id="61186"/>
    <lineage>
        <taxon>Eukaryota</taxon>
        <taxon>Fungi</taxon>
        <taxon>Dikarya</taxon>
        <taxon>Ascomycota</taxon>
        <taxon>Pezizomycotina</taxon>
        <taxon>Leotiomycetes</taxon>
        <taxon>Helotiales</taxon>
        <taxon>Sclerotiniaceae</taxon>
        <taxon>Monilinia</taxon>
    </lineage>
</organism>
<proteinExistence type="predicted"/>
<evidence type="ECO:0000313" key="3">
    <source>
        <dbReference type="EMBL" id="KAB8296766.1"/>
    </source>
</evidence>
<feature type="domain" description="Inositol polyphosphate-related phosphatase" evidence="2">
    <location>
        <begin position="8"/>
        <end position="368"/>
    </location>
</feature>
<dbReference type="GO" id="GO:0004439">
    <property type="term" value="F:phosphatidylinositol-4,5-bisphosphate 5-phosphatase activity"/>
    <property type="evidence" value="ECO:0007669"/>
    <property type="project" value="TreeGrafter"/>
</dbReference>
<name>A0A5N6K351_MONLA</name>
<gene>
    <name evidence="3" type="ORF">EYC80_002183</name>
</gene>
<protein>
    <recommendedName>
        <fullName evidence="2">Inositol polyphosphate-related phosphatase domain-containing protein</fullName>
    </recommendedName>
</protein>
<feature type="transmembrane region" description="Helical" evidence="1">
    <location>
        <begin position="418"/>
        <end position="443"/>
    </location>
</feature>
<dbReference type="OrthoDB" id="62798at2759"/>
<accession>A0A5N6K351</accession>
<evidence type="ECO:0000256" key="1">
    <source>
        <dbReference type="SAM" id="Phobius"/>
    </source>
</evidence>
<keyword evidence="1" id="KW-0472">Membrane</keyword>
<dbReference type="GO" id="GO:0046856">
    <property type="term" value="P:phosphatidylinositol dephosphorylation"/>
    <property type="evidence" value="ECO:0007669"/>
    <property type="project" value="InterPro"/>
</dbReference>
<dbReference type="AlphaFoldDB" id="A0A5N6K351"/>
<comment type="caution">
    <text evidence="3">The sequence shown here is derived from an EMBL/GenBank/DDBJ whole genome shotgun (WGS) entry which is preliminary data.</text>
</comment>
<dbReference type="SMART" id="SM00128">
    <property type="entry name" value="IPPc"/>
    <property type="match status" value="1"/>
</dbReference>
<keyword evidence="1" id="KW-1133">Transmembrane helix</keyword>
<dbReference type="InterPro" id="IPR046985">
    <property type="entry name" value="IP5"/>
</dbReference>
<dbReference type="Pfam" id="PF22669">
    <property type="entry name" value="Exo_endo_phos2"/>
    <property type="match status" value="1"/>
</dbReference>
<dbReference type="PANTHER" id="PTHR11200">
    <property type="entry name" value="INOSITOL 5-PHOSPHATASE"/>
    <property type="match status" value="1"/>
</dbReference>
<dbReference type="PANTHER" id="PTHR11200:SF286">
    <property type="entry name" value="5-PHOSPHATASE, PUTATIVE (AFU_ORTHOLOGUE AFUA_5G07600)-RELATED"/>
    <property type="match status" value="1"/>
</dbReference>
<dbReference type="Proteomes" id="UP000326757">
    <property type="component" value="Unassembled WGS sequence"/>
</dbReference>
<dbReference type="Gene3D" id="3.60.10.10">
    <property type="entry name" value="Endonuclease/exonuclease/phosphatase"/>
    <property type="match status" value="1"/>
</dbReference>
<dbReference type="InterPro" id="IPR036691">
    <property type="entry name" value="Endo/exonu/phosph_ase_sf"/>
</dbReference>
<keyword evidence="4" id="KW-1185">Reference proteome</keyword>
<keyword evidence="1" id="KW-0812">Transmembrane</keyword>